<dbReference type="SUPFAM" id="SSF55831">
    <property type="entry name" value="Thymidylate synthase/dCMP hydroxymethylase"/>
    <property type="match status" value="1"/>
</dbReference>
<dbReference type="GO" id="GO:0032259">
    <property type="term" value="P:methylation"/>
    <property type="evidence" value="ECO:0007669"/>
    <property type="project" value="UniProtKB-KW"/>
</dbReference>
<dbReference type="PRINTS" id="PR00108">
    <property type="entry name" value="THYMDSNTHASE"/>
</dbReference>
<evidence type="ECO:0000256" key="3">
    <source>
        <dbReference type="ARBA" id="ARBA00022679"/>
    </source>
</evidence>
<gene>
    <name evidence="5" type="primary">thyA</name>
</gene>
<dbReference type="AlphaFoldDB" id="Q9ZWF1"/>
<dbReference type="InterPro" id="IPR045097">
    <property type="entry name" value="Thymidate_synth/dCMP_Mease"/>
</dbReference>
<dbReference type="HAMAP" id="MF_00008">
    <property type="entry name" value="Thymidy_synth_bact"/>
    <property type="match status" value="1"/>
</dbReference>
<protein>
    <recommendedName>
        <fullName evidence="1">thymidylate synthase</fullName>
        <ecNumber evidence="1">2.1.1.45</ecNumber>
    </recommendedName>
</protein>
<dbReference type="CDD" id="cd00351">
    <property type="entry name" value="TS_Pyrimidine_HMase"/>
    <property type="match status" value="1"/>
</dbReference>
<dbReference type="GO" id="GO:0006231">
    <property type="term" value="P:dTMP biosynthetic process"/>
    <property type="evidence" value="ECO:0007669"/>
    <property type="project" value="InterPro"/>
</dbReference>
<evidence type="ECO:0000313" key="5">
    <source>
        <dbReference type="EMBL" id="BAA74947.1"/>
    </source>
</evidence>
<dbReference type="Pfam" id="PF00303">
    <property type="entry name" value="Thymidylat_synt"/>
    <property type="match status" value="1"/>
</dbReference>
<dbReference type="Gene3D" id="3.30.572.10">
    <property type="entry name" value="Thymidylate synthase/dCMP hydroxymethylase domain"/>
    <property type="match status" value="1"/>
</dbReference>
<dbReference type="NCBIfam" id="NF002496">
    <property type="entry name" value="PRK01827.1-2"/>
    <property type="match status" value="1"/>
</dbReference>
<accession>Q9ZWF1</accession>
<keyword evidence="2" id="KW-0489">Methyltransferase</keyword>
<sequence length="322" mass="36506">MSKNEQQYLDLAQKILAEGNLKGDRTGTGTHSLFGTQMRFDLQEGFPLLTTKKVFFGLIKSELLWFLRGDNNIRFLLQHNNHIWDEWAFKNWVESNDYTGPDMTNFGHRAETDPEFAAVYQTQKAIFVDKILNDDAFMEKFGYVGDVYGKLWRGWETSSVTAGAETVESSCGLVEEIKTTPDSRRLILTAWNADTTPQAPLPSCHVLSQFYVADGKLSLQLYQRSGDFFLGVPFNIASYSLLLHMMAAQTGYEVGDFVHTIGDTHIYNNHVAQITEQLSRPMHPLPKLWLNPDVKSIFDYTMADIKVLDYESEAPIKAPVAV</sequence>
<keyword evidence="3" id="KW-0808">Transferase</keyword>
<dbReference type="EC" id="2.1.1.45" evidence="1"/>
<dbReference type="GO" id="GO:0004799">
    <property type="term" value="F:thymidylate synthase activity"/>
    <property type="evidence" value="ECO:0007669"/>
    <property type="project" value="UniProtKB-EC"/>
</dbReference>
<dbReference type="NCBIfam" id="TIGR03284">
    <property type="entry name" value="thym_sym"/>
    <property type="match status" value="1"/>
</dbReference>
<dbReference type="EMBL" id="AB023402">
    <property type="protein sequence ID" value="BAA74947.1"/>
    <property type="molecule type" value="mRNA"/>
</dbReference>
<name>Q9ZWF1_ORYSA</name>
<proteinExistence type="evidence at transcript level"/>
<evidence type="ECO:0000256" key="2">
    <source>
        <dbReference type="ARBA" id="ARBA00022603"/>
    </source>
</evidence>
<dbReference type="PANTHER" id="PTHR11548">
    <property type="entry name" value="THYMIDYLATE SYNTHASE 1"/>
    <property type="match status" value="1"/>
</dbReference>
<evidence type="ECO:0000256" key="1">
    <source>
        <dbReference type="ARBA" id="ARBA00011947"/>
    </source>
</evidence>
<dbReference type="GO" id="GO:0005829">
    <property type="term" value="C:cytosol"/>
    <property type="evidence" value="ECO:0007669"/>
    <property type="project" value="TreeGrafter"/>
</dbReference>
<dbReference type="InterPro" id="IPR023451">
    <property type="entry name" value="Thymidate_synth/dCMP_Mease_dom"/>
</dbReference>
<dbReference type="InterPro" id="IPR036926">
    <property type="entry name" value="Thymidate_synth/dCMP_Mease_sf"/>
</dbReference>
<evidence type="ECO:0000259" key="4">
    <source>
        <dbReference type="Pfam" id="PF00303"/>
    </source>
</evidence>
<reference evidence="5" key="1">
    <citation type="journal article" date="1999" name="Plant Physiol.">
        <title>Nucleotide sequence of a cDNA clone encoding thymidylate synthase from rice (Accession No. AB023402).</title>
        <authorList>
            <person name="Kanjo N."/>
            <person name="Inokuchi H."/>
        </authorList>
    </citation>
    <scope>NUCLEOTIDE SEQUENCE</scope>
</reference>
<dbReference type="PANTHER" id="PTHR11548:SF9">
    <property type="entry name" value="THYMIDYLATE SYNTHASE"/>
    <property type="match status" value="1"/>
</dbReference>
<dbReference type="InterPro" id="IPR000398">
    <property type="entry name" value="Thymidylate_synthase"/>
</dbReference>
<feature type="domain" description="Thymidylate synthase/dCMP hydroxymethylase" evidence="4">
    <location>
        <begin position="6"/>
        <end position="322"/>
    </location>
</feature>
<organism evidence="5">
    <name type="scientific">Oryza sativa</name>
    <name type="common">Rice</name>
    <dbReference type="NCBI Taxonomy" id="4530"/>
    <lineage>
        <taxon>Eukaryota</taxon>
        <taxon>Viridiplantae</taxon>
        <taxon>Streptophyta</taxon>
        <taxon>Embryophyta</taxon>
        <taxon>Tracheophyta</taxon>
        <taxon>Spermatophyta</taxon>
        <taxon>Magnoliopsida</taxon>
        <taxon>Liliopsida</taxon>
        <taxon>Poales</taxon>
        <taxon>Poaceae</taxon>
        <taxon>BOP clade</taxon>
        <taxon>Oryzoideae</taxon>
        <taxon>Oryzeae</taxon>
        <taxon>Oryzinae</taxon>
        <taxon>Oryza</taxon>
    </lineage>
</organism>